<proteinExistence type="predicted"/>
<evidence type="ECO:0000313" key="1">
    <source>
        <dbReference type="EMBL" id="KAF6198638.1"/>
    </source>
</evidence>
<dbReference type="AlphaFoldDB" id="A0A6A4IY52"/>
<comment type="caution">
    <text evidence="1">The sequence shown here is derived from an EMBL/GenBank/DDBJ whole genome shotgun (WGS) entry which is preliminary data.</text>
</comment>
<sequence>MKLPEIKILLDKLLDKGRALACDEVTTFFGKQHAAPFQGSLWVRCHRTGNKMGRGGLPAKGVRGYGKVNMGINTQFPWKMPGREVEEGIMVGEVPMEVAACKQVIGKRLEAGVDTVVSTNSTSRWTLAQMSLTTVL</sequence>
<organism evidence="1 2">
    <name type="scientific">Apolygus lucorum</name>
    <name type="common">Small green plant bug</name>
    <name type="synonym">Lygocoris lucorum</name>
    <dbReference type="NCBI Taxonomy" id="248454"/>
    <lineage>
        <taxon>Eukaryota</taxon>
        <taxon>Metazoa</taxon>
        <taxon>Ecdysozoa</taxon>
        <taxon>Arthropoda</taxon>
        <taxon>Hexapoda</taxon>
        <taxon>Insecta</taxon>
        <taxon>Pterygota</taxon>
        <taxon>Neoptera</taxon>
        <taxon>Paraneoptera</taxon>
        <taxon>Hemiptera</taxon>
        <taxon>Heteroptera</taxon>
        <taxon>Panheteroptera</taxon>
        <taxon>Cimicomorpha</taxon>
        <taxon>Miridae</taxon>
        <taxon>Mirini</taxon>
        <taxon>Apolygus</taxon>
    </lineage>
</organism>
<name>A0A6A4IY52_APOLU</name>
<accession>A0A6A4IY52</accession>
<keyword evidence="2" id="KW-1185">Reference proteome</keyword>
<evidence type="ECO:0000313" key="2">
    <source>
        <dbReference type="Proteomes" id="UP000466442"/>
    </source>
</evidence>
<protein>
    <submittedName>
        <fullName evidence="1">Uncharacterized protein</fullName>
    </submittedName>
</protein>
<gene>
    <name evidence="1" type="ORF">GE061_008390</name>
</gene>
<dbReference type="Proteomes" id="UP000466442">
    <property type="component" value="Linkage Group LG16"/>
</dbReference>
<dbReference type="EMBL" id="WIXP02000016">
    <property type="protein sequence ID" value="KAF6198638.1"/>
    <property type="molecule type" value="Genomic_DNA"/>
</dbReference>
<reference evidence="1" key="1">
    <citation type="journal article" date="2021" name="Mol. Ecol. Resour.">
        <title>Apolygus lucorum genome provides insights into omnivorousness and mesophyll feeding.</title>
        <authorList>
            <person name="Liu Y."/>
            <person name="Liu H."/>
            <person name="Wang H."/>
            <person name="Huang T."/>
            <person name="Liu B."/>
            <person name="Yang B."/>
            <person name="Yin L."/>
            <person name="Li B."/>
            <person name="Zhang Y."/>
            <person name="Zhang S."/>
            <person name="Jiang F."/>
            <person name="Zhang X."/>
            <person name="Ren Y."/>
            <person name="Wang B."/>
            <person name="Wang S."/>
            <person name="Lu Y."/>
            <person name="Wu K."/>
            <person name="Fan W."/>
            <person name="Wang G."/>
        </authorList>
    </citation>
    <scope>NUCLEOTIDE SEQUENCE</scope>
    <source>
        <strain evidence="1">12Hb</strain>
    </source>
</reference>